<dbReference type="Proteomes" id="UP000054937">
    <property type="component" value="Unassembled WGS sequence"/>
</dbReference>
<keyword evidence="4" id="KW-1185">Reference proteome</keyword>
<evidence type="ECO:0000313" key="4">
    <source>
        <dbReference type="Proteomes" id="UP000054937"/>
    </source>
</evidence>
<keyword evidence="1" id="KW-0175">Coiled coil</keyword>
<accession>A0A0V0R416</accession>
<comment type="caution">
    <text evidence="3">The sequence shown here is derived from an EMBL/GenBank/DDBJ whole genome shotgun (WGS) entry which is preliminary data.</text>
</comment>
<evidence type="ECO:0000313" key="3">
    <source>
        <dbReference type="EMBL" id="KRX09217.1"/>
    </source>
</evidence>
<organism evidence="3 4">
    <name type="scientific">Pseudocohnilembus persalinus</name>
    <name type="common">Ciliate</name>
    <dbReference type="NCBI Taxonomy" id="266149"/>
    <lineage>
        <taxon>Eukaryota</taxon>
        <taxon>Sar</taxon>
        <taxon>Alveolata</taxon>
        <taxon>Ciliophora</taxon>
        <taxon>Intramacronucleata</taxon>
        <taxon>Oligohymenophorea</taxon>
        <taxon>Scuticociliatia</taxon>
        <taxon>Philasterida</taxon>
        <taxon>Pseudocohnilembidae</taxon>
        <taxon>Pseudocohnilembus</taxon>
    </lineage>
</organism>
<feature type="compositionally biased region" description="Basic and acidic residues" evidence="2">
    <location>
        <begin position="149"/>
        <end position="171"/>
    </location>
</feature>
<name>A0A0V0R416_PSEPJ</name>
<evidence type="ECO:0000256" key="1">
    <source>
        <dbReference type="SAM" id="Coils"/>
    </source>
</evidence>
<dbReference type="AlphaFoldDB" id="A0A0V0R416"/>
<protein>
    <submittedName>
        <fullName evidence="3">Uncharacterized protein</fullName>
    </submittedName>
</protein>
<reference evidence="3 4" key="1">
    <citation type="journal article" date="2015" name="Sci. Rep.">
        <title>Genome of the facultative scuticociliatosis pathogen Pseudocohnilembus persalinus provides insight into its virulence through horizontal gene transfer.</title>
        <authorList>
            <person name="Xiong J."/>
            <person name="Wang G."/>
            <person name="Cheng J."/>
            <person name="Tian M."/>
            <person name="Pan X."/>
            <person name="Warren A."/>
            <person name="Jiang C."/>
            <person name="Yuan D."/>
            <person name="Miao W."/>
        </authorList>
    </citation>
    <scope>NUCLEOTIDE SEQUENCE [LARGE SCALE GENOMIC DNA]</scope>
    <source>
        <strain evidence="3">36N120E</strain>
    </source>
</reference>
<proteinExistence type="predicted"/>
<gene>
    <name evidence="3" type="ORF">PPERSA_05886</name>
</gene>
<feature type="coiled-coil region" evidence="1">
    <location>
        <begin position="284"/>
        <end position="357"/>
    </location>
</feature>
<sequence>MPINNLKNSQALQQNYTSVNQNETEYKKDLYTYKKSIDAKYQKDNLSGTLNSFQAVSRTTSIPNSQRKLNDIKKNMNIQNLQEQEMLINEQLRQQIDKSFTRSSYKPYSQISYHTKYAQNHQNNNKKIQNLEQNHLNQNQKLLTQNSEKSQDQNKQRYRENKQSSKQKTEIEPQQFQYGQINNSQMKSFQKTDQNSIYQKDDKLFNQSQQIEIQNLENNNDQFQLNDLVNLISKLNSEIYYFGKILSESKSNNTTQRCIYPYNQQYNDTSKYQNAIEKSLFEKIQKQHQEKKELQKIIDNLEAKFQREQSENEKNFEEVQQQLQKIENEHQEKDQEIQKLIEKITQLKQKQKKYDRLDFQQTNQYFNQIINNFAYFAQNDQEIGILKQSYDIFDSKQENISEFVNAINEVNAIYIKDMDESPEILKNTVKQLNLQIQMLKNRITEQLNKLCTLIEHINQKIKYFKQNDINNIITDHLHMYEYQNDQQYYQKNSIKTENQVEDLLFEIINRAKEIFIENIFDQKENLFQKQCIIIIGEDQKRFNQYNFYYPYIILITMLNLKLQENDFLMLGLKEDPLQYYVNSIQTDQKFVKDE</sequence>
<dbReference type="InParanoid" id="A0A0V0R416"/>
<feature type="region of interest" description="Disordered" evidence="2">
    <location>
        <begin position="144"/>
        <end position="173"/>
    </location>
</feature>
<evidence type="ECO:0000256" key="2">
    <source>
        <dbReference type="SAM" id="MobiDB-lite"/>
    </source>
</evidence>
<dbReference type="EMBL" id="LDAU01000053">
    <property type="protein sequence ID" value="KRX09217.1"/>
    <property type="molecule type" value="Genomic_DNA"/>
</dbReference>